<comment type="subcellular location">
    <subcellularLocation>
        <location evidence="1">Cell membrane</location>
        <topology evidence="1">Multi-pass membrane protein</topology>
    </subcellularLocation>
</comment>
<keyword evidence="8 9" id="KW-0472">Membrane</keyword>
<feature type="transmembrane region" description="Helical" evidence="9">
    <location>
        <begin position="245"/>
        <end position="266"/>
    </location>
</feature>
<dbReference type="InterPro" id="IPR017871">
    <property type="entry name" value="ABC_transporter-like_CS"/>
</dbReference>
<evidence type="ECO:0000259" key="11">
    <source>
        <dbReference type="PROSITE" id="PS50929"/>
    </source>
</evidence>
<feature type="domain" description="ABC transmembrane type-1" evidence="11">
    <location>
        <begin position="19"/>
        <end position="301"/>
    </location>
</feature>
<sequence>MLQLKWLWKYMGSKRKLFVVGLVLSAITSAMLVVNPRLSQMLIDNVITPQDTTLLLPILGAMLLVQIIRLTLRYLMVVCLEKNSQTLIDDVRRQMFKVIQEQDYHFLGRFRTGDLMTRMTNDLDLLRHCTAWISYMTVDSVVIFLVTFIFLLSVNVKLTLCLVIITPIIMIITRMFSKIIHPMFIQVRHKLSLLNTVAQENIAGNRVVKAFAAEEFEKEKFEERNEEFRDINLKTTYVSVKFNPLISLLSQSLTITTLLVGGIFMINGELTPGEMLLFNSLTWALSNPLTNLAMIINDIQRFFASCQMVMEIFYAQPSIIDRSAAHALPERCKGDVEFRNVSFQIDGNVILDDISFHIKPGQTLGIMGPTGSGKTSVVNMLERFYEPTSGEVLLDGENIQNMYLSDLHRTVNPAMQDVFLFSDTVEGNIAYGAENISFEDVQKFARIADADGFIKKMEEGYDTLIGERGVGLSGGQRQRISLARALAMQPSVLVLDDTTSAVDMETEQYIQDQLRHLDFLCTKVIIAQRISSVQDADWIIILDEGKIREQGPHAQLLENHDYYYHIWALQNNVDEGGDDVGA</sequence>
<evidence type="ECO:0000256" key="5">
    <source>
        <dbReference type="ARBA" id="ARBA00022741"/>
    </source>
</evidence>
<feature type="transmembrane region" description="Helical" evidence="9">
    <location>
        <begin position="156"/>
        <end position="176"/>
    </location>
</feature>
<dbReference type="InterPro" id="IPR036640">
    <property type="entry name" value="ABC1_TM_sf"/>
</dbReference>
<dbReference type="PROSITE" id="PS50929">
    <property type="entry name" value="ABC_TM1F"/>
    <property type="match status" value="1"/>
</dbReference>
<dbReference type="GO" id="GO:0015421">
    <property type="term" value="F:ABC-type oligopeptide transporter activity"/>
    <property type="evidence" value="ECO:0007669"/>
    <property type="project" value="TreeGrafter"/>
</dbReference>
<feature type="domain" description="ABC transporter" evidence="10">
    <location>
        <begin position="336"/>
        <end position="569"/>
    </location>
</feature>
<evidence type="ECO:0000256" key="3">
    <source>
        <dbReference type="ARBA" id="ARBA00022475"/>
    </source>
</evidence>
<evidence type="ECO:0000256" key="1">
    <source>
        <dbReference type="ARBA" id="ARBA00004651"/>
    </source>
</evidence>
<dbReference type="AlphaFoldDB" id="A0A328UK44"/>
<keyword evidence="2" id="KW-0813">Transport</keyword>
<keyword evidence="7 9" id="KW-1133">Transmembrane helix</keyword>
<feature type="transmembrane region" description="Helical" evidence="9">
    <location>
        <begin position="125"/>
        <end position="150"/>
    </location>
</feature>
<evidence type="ECO:0000313" key="12">
    <source>
        <dbReference type="EMBL" id="RAQ30550.1"/>
    </source>
</evidence>
<evidence type="ECO:0000256" key="7">
    <source>
        <dbReference type="ARBA" id="ARBA00022989"/>
    </source>
</evidence>
<gene>
    <name evidence="12" type="ORF">DPQ25_03370</name>
</gene>
<accession>A0A328UK44</accession>
<dbReference type="EMBL" id="QLYR01000001">
    <property type="protein sequence ID" value="RAQ30550.1"/>
    <property type="molecule type" value="Genomic_DNA"/>
</dbReference>
<keyword evidence="3" id="KW-1003">Cell membrane</keyword>
<dbReference type="Proteomes" id="UP000249377">
    <property type="component" value="Unassembled WGS sequence"/>
</dbReference>
<dbReference type="GO" id="GO:0005524">
    <property type="term" value="F:ATP binding"/>
    <property type="evidence" value="ECO:0007669"/>
    <property type="project" value="UniProtKB-KW"/>
</dbReference>
<dbReference type="SUPFAM" id="SSF90123">
    <property type="entry name" value="ABC transporter transmembrane region"/>
    <property type="match status" value="1"/>
</dbReference>
<dbReference type="Pfam" id="PF00664">
    <property type="entry name" value="ABC_membrane"/>
    <property type="match status" value="1"/>
</dbReference>
<dbReference type="PROSITE" id="PS00211">
    <property type="entry name" value="ABC_TRANSPORTER_1"/>
    <property type="match status" value="1"/>
</dbReference>
<keyword evidence="5" id="KW-0547">Nucleotide-binding</keyword>
<evidence type="ECO:0000259" key="10">
    <source>
        <dbReference type="PROSITE" id="PS50893"/>
    </source>
</evidence>
<comment type="caution">
    <text evidence="12">The sequence shown here is derived from an EMBL/GenBank/DDBJ whole genome shotgun (WGS) entry which is preliminary data.</text>
</comment>
<dbReference type="PROSITE" id="PS50893">
    <property type="entry name" value="ABC_TRANSPORTER_2"/>
    <property type="match status" value="1"/>
</dbReference>
<dbReference type="InterPro" id="IPR011527">
    <property type="entry name" value="ABC1_TM_dom"/>
</dbReference>
<keyword evidence="4 9" id="KW-0812">Transmembrane</keyword>
<dbReference type="InterPro" id="IPR003439">
    <property type="entry name" value="ABC_transporter-like_ATP-bd"/>
</dbReference>
<evidence type="ECO:0000313" key="13">
    <source>
        <dbReference type="Proteomes" id="UP000249377"/>
    </source>
</evidence>
<dbReference type="Gene3D" id="3.40.50.300">
    <property type="entry name" value="P-loop containing nucleotide triphosphate hydrolases"/>
    <property type="match status" value="1"/>
</dbReference>
<dbReference type="FunFam" id="3.40.50.300:FF:000221">
    <property type="entry name" value="Multidrug ABC transporter ATP-binding protein"/>
    <property type="match status" value="1"/>
</dbReference>
<keyword evidence="13" id="KW-1185">Reference proteome</keyword>
<name>A0A328UK44_9FIRM</name>
<evidence type="ECO:0000256" key="9">
    <source>
        <dbReference type="SAM" id="Phobius"/>
    </source>
</evidence>
<evidence type="ECO:0000256" key="2">
    <source>
        <dbReference type="ARBA" id="ARBA00022448"/>
    </source>
</evidence>
<protein>
    <submittedName>
        <fullName evidence="12">ABC transporter ATP-binding protein</fullName>
    </submittedName>
</protein>
<dbReference type="PANTHER" id="PTHR43394:SF1">
    <property type="entry name" value="ATP-BINDING CASSETTE SUB-FAMILY B MEMBER 10, MITOCHONDRIAL"/>
    <property type="match status" value="1"/>
</dbReference>
<dbReference type="GO" id="GO:0016887">
    <property type="term" value="F:ATP hydrolysis activity"/>
    <property type="evidence" value="ECO:0007669"/>
    <property type="project" value="InterPro"/>
</dbReference>
<dbReference type="Gene3D" id="1.20.1560.10">
    <property type="entry name" value="ABC transporter type 1, transmembrane domain"/>
    <property type="match status" value="1"/>
</dbReference>
<dbReference type="InterPro" id="IPR039421">
    <property type="entry name" value="Type_1_exporter"/>
</dbReference>
<reference evidence="12 13" key="1">
    <citation type="submission" date="2018-06" db="EMBL/GenBank/DDBJ databases">
        <title>Noncontiguous genome sequence of Ruminococcaceae bacterium ASD2818.</title>
        <authorList>
            <person name="Chaplin A.V."/>
            <person name="Sokolova S.R."/>
            <person name="Kochetkova T.O."/>
            <person name="Goltsov A.Y."/>
            <person name="Trofimov D.Y."/>
            <person name="Efimov B.A."/>
        </authorList>
    </citation>
    <scope>NUCLEOTIDE SEQUENCE [LARGE SCALE GENOMIC DNA]</scope>
    <source>
        <strain evidence="12 13">ASD2818</strain>
    </source>
</reference>
<dbReference type="InterPro" id="IPR027417">
    <property type="entry name" value="P-loop_NTPase"/>
</dbReference>
<dbReference type="Pfam" id="PF00005">
    <property type="entry name" value="ABC_tran"/>
    <property type="match status" value="1"/>
</dbReference>
<proteinExistence type="predicted"/>
<evidence type="ECO:0000256" key="4">
    <source>
        <dbReference type="ARBA" id="ARBA00022692"/>
    </source>
</evidence>
<feature type="transmembrane region" description="Helical" evidence="9">
    <location>
        <begin position="54"/>
        <end position="72"/>
    </location>
</feature>
<organism evidence="12 13">
    <name type="scientific">Hydrogeniiclostridium mannosilyticum</name>
    <dbReference type="NCBI Taxonomy" id="2764322"/>
    <lineage>
        <taxon>Bacteria</taxon>
        <taxon>Bacillati</taxon>
        <taxon>Bacillota</taxon>
        <taxon>Clostridia</taxon>
        <taxon>Eubacteriales</taxon>
        <taxon>Acutalibacteraceae</taxon>
        <taxon>Hydrogeniiclostridium</taxon>
    </lineage>
</organism>
<dbReference type="RefSeq" id="WP_112331745.1">
    <property type="nucleotide sequence ID" value="NZ_QLYR01000001.1"/>
</dbReference>
<dbReference type="CDD" id="cd18542">
    <property type="entry name" value="ABC_6TM_YknU_like"/>
    <property type="match status" value="1"/>
</dbReference>
<dbReference type="PANTHER" id="PTHR43394">
    <property type="entry name" value="ATP-DEPENDENT PERMEASE MDL1, MITOCHONDRIAL"/>
    <property type="match status" value="1"/>
</dbReference>
<evidence type="ECO:0000256" key="8">
    <source>
        <dbReference type="ARBA" id="ARBA00023136"/>
    </source>
</evidence>
<dbReference type="SMART" id="SM00382">
    <property type="entry name" value="AAA"/>
    <property type="match status" value="1"/>
</dbReference>
<keyword evidence="6 12" id="KW-0067">ATP-binding</keyword>
<dbReference type="GO" id="GO:0005886">
    <property type="term" value="C:plasma membrane"/>
    <property type="evidence" value="ECO:0007669"/>
    <property type="project" value="UniProtKB-SubCell"/>
</dbReference>
<dbReference type="InterPro" id="IPR003593">
    <property type="entry name" value="AAA+_ATPase"/>
</dbReference>
<dbReference type="SUPFAM" id="SSF52540">
    <property type="entry name" value="P-loop containing nucleoside triphosphate hydrolases"/>
    <property type="match status" value="1"/>
</dbReference>
<evidence type="ECO:0000256" key="6">
    <source>
        <dbReference type="ARBA" id="ARBA00022840"/>
    </source>
</evidence>